<dbReference type="PANTHER" id="PTHR30309">
    <property type="entry name" value="INNER MEMBRANE PROTEIN YGIH"/>
    <property type="match status" value="1"/>
</dbReference>
<feature type="transmembrane region" description="Helical" evidence="10">
    <location>
        <begin position="63"/>
        <end position="84"/>
    </location>
</feature>
<keyword evidence="2 10" id="KW-0444">Lipid biosynthesis</keyword>
<gene>
    <name evidence="10 11" type="primary">plsY</name>
    <name evidence="11" type="ORF">H1W37_03440</name>
</gene>
<keyword evidence="5 10" id="KW-1133">Transmembrane helix</keyword>
<accession>A0A838XUM8</accession>
<comment type="function">
    <text evidence="10">Catalyzes the transfer of an acyl group from acyl-phosphate (acyl-PO(4)) to glycerol-3-phosphate (G3P) to form lysophosphatidic acid (LPA). This enzyme utilizes acyl-phosphate as fatty acyl donor, but not acyl-CoA or acyl-ACP.</text>
</comment>
<dbReference type="EMBL" id="JACEON010000002">
    <property type="protein sequence ID" value="MBA4610693.1"/>
    <property type="molecule type" value="Genomic_DNA"/>
</dbReference>
<keyword evidence="3 10" id="KW-0808">Transferase</keyword>
<evidence type="ECO:0000256" key="9">
    <source>
        <dbReference type="ARBA" id="ARBA00023264"/>
    </source>
</evidence>
<reference evidence="11 12" key="2">
    <citation type="submission" date="2020-08" db="EMBL/GenBank/DDBJ databases">
        <title>Stappia taiwanensis sp. nov., isolated from a coastal thermal spring.</title>
        <authorList>
            <person name="Kampfer P."/>
        </authorList>
    </citation>
    <scope>NUCLEOTIDE SEQUENCE [LARGE SCALE GENOMIC DNA]</scope>
    <source>
        <strain evidence="11 12">DSM 23284</strain>
    </source>
</reference>
<feature type="transmembrane region" description="Helical" evidence="10">
    <location>
        <begin position="147"/>
        <end position="167"/>
    </location>
</feature>
<dbReference type="EC" id="2.3.1.275" evidence="10"/>
<proteinExistence type="inferred from homology"/>
<sequence length="206" mass="22344">MPDPISWGFDWPYYLTALAFGYLLGAIPFGLLITRLAGEGDIRQIGSGNIGTTNVLRTGKKHLAALTLVGDMLKGTVAVLIAGRYGGPDIALIAGLGAFLGHLFPLWLRFRGGKGVATYLGILFGLFWPAALCFIGVWIGMALALRYSSLSALVASLFSPALLYWMFDRVQMAEMMALLTLLLWAKHHENIRRLLTGTESRIGSKG</sequence>
<evidence type="ECO:0000256" key="4">
    <source>
        <dbReference type="ARBA" id="ARBA00022692"/>
    </source>
</evidence>
<evidence type="ECO:0000256" key="8">
    <source>
        <dbReference type="ARBA" id="ARBA00023209"/>
    </source>
</evidence>
<dbReference type="InterPro" id="IPR003811">
    <property type="entry name" value="G3P_acylTferase_PlsY"/>
</dbReference>
<feature type="transmembrane region" description="Helical" evidence="10">
    <location>
        <begin position="120"/>
        <end position="141"/>
    </location>
</feature>
<dbReference type="UniPathway" id="UPA00085"/>
<dbReference type="HAMAP" id="MF_01043">
    <property type="entry name" value="PlsY"/>
    <property type="match status" value="1"/>
</dbReference>
<dbReference type="RefSeq" id="WP_181758873.1">
    <property type="nucleotide sequence ID" value="NZ_BMCR01000002.1"/>
</dbReference>
<comment type="caution">
    <text evidence="11">The sequence shown here is derived from an EMBL/GenBank/DDBJ whole genome shotgun (WGS) entry which is preliminary data.</text>
</comment>
<protein>
    <recommendedName>
        <fullName evidence="10">Glycerol-3-phosphate acyltransferase</fullName>
    </recommendedName>
    <alternativeName>
        <fullName evidence="10">Acyl-PO4 G3P acyltransferase</fullName>
    </alternativeName>
    <alternativeName>
        <fullName evidence="10">Acyl-phosphate--glycerol-3-phosphate acyltransferase</fullName>
    </alternativeName>
    <alternativeName>
        <fullName evidence="10">G3P acyltransferase</fullName>
        <shortName evidence="10">GPAT</shortName>
        <ecNumber evidence="10">2.3.1.275</ecNumber>
    </alternativeName>
    <alternativeName>
        <fullName evidence="10">Lysophosphatidic acid synthase</fullName>
        <shortName evidence="10">LPA synthase</shortName>
    </alternativeName>
</protein>
<keyword evidence="11" id="KW-0012">Acyltransferase</keyword>
<feature type="transmembrane region" description="Helical" evidence="10">
    <location>
        <begin position="90"/>
        <end position="108"/>
    </location>
</feature>
<name>A0A838XUM8_9HYPH</name>
<keyword evidence="8 10" id="KW-0594">Phospholipid biosynthesis</keyword>
<dbReference type="GO" id="GO:0005886">
    <property type="term" value="C:plasma membrane"/>
    <property type="evidence" value="ECO:0007669"/>
    <property type="project" value="UniProtKB-SubCell"/>
</dbReference>
<comment type="pathway">
    <text evidence="10">Lipid metabolism; phospholipid metabolism.</text>
</comment>
<evidence type="ECO:0000256" key="2">
    <source>
        <dbReference type="ARBA" id="ARBA00022516"/>
    </source>
</evidence>
<dbReference type="NCBIfam" id="TIGR00023">
    <property type="entry name" value="glycerol-3-phosphate 1-O-acyltransferase PlsY"/>
    <property type="match status" value="1"/>
</dbReference>
<dbReference type="Proteomes" id="UP000559404">
    <property type="component" value="Unassembled WGS sequence"/>
</dbReference>
<evidence type="ECO:0000256" key="3">
    <source>
        <dbReference type="ARBA" id="ARBA00022679"/>
    </source>
</evidence>
<keyword evidence="7 10" id="KW-0472">Membrane</keyword>
<evidence type="ECO:0000256" key="5">
    <source>
        <dbReference type="ARBA" id="ARBA00022989"/>
    </source>
</evidence>
<evidence type="ECO:0000313" key="11">
    <source>
        <dbReference type="EMBL" id="MBA4610693.1"/>
    </source>
</evidence>
<keyword evidence="4 10" id="KW-0812">Transmembrane</keyword>
<keyword evidence="6 10" id="KW-0443">Lipid metabolism</keyword>
<evidence type="ECO:0000256" key="7">
    <source>
        <dbReference type="ARBA" id="ARBA00023136"/>
    </source>
</evidence>
<dbReference type="SMART" id="SM01207">
    <property type="entry name" value="G3P_acyltransf"/>
    <property type="match status" value="1"/>
</dbReference>
<evidence type="ECO:0000313" key="12">
    <source>
        <dbReference type="Proteomes" id="UP000559404"/>
    </source>
</evidence>
<dbReference type="AlphaFoldDB" id="A0A838XUM8"/>
<keyword evidence="1 10" id="KW-1003">Cell membrane</keyword>
<reference evidence="11 12" key="1">
    <citation type="submission" date="2020-07" db="EMBL/GenBank/DDBJ databases">
        <authorList>
            <person name="Li M."/>
        </authorList>
    </citation>
    <scope>NUCLEOTIDE SEQUENCE [LARGE SCALE GENOMIC DNA]</scope>
    <source>
        <strain evidence="11 12">DSM 23284</strain>
    </source>
</reference>
<organism evidence="11 12">
    <name type="scientific">Stappia taiwanensis</name>
    <dbReference type="NCBI Taxonomy" id="992267"/>
    <lineage>
        <taxon>Bacteria</taxon>
        <taxon>Pseudomonadati</taxon>
        <taxon>Pseudomonadota</taxon>
        <taxon>Alphaproteobacteria</taxon>
        <taxon>Hyphomicrobiales</taxon>
        <taxon>Stappiaceae</taxon>
        <taxon>Stappia</taxon>
    </lineage>
</organism>
<evidence type="ECO:0000256" key="10">
    <source>
        <dbReference type="HAMAP-Rule" id="MF_01043"/>
    </source>
</evidence>
<comment type="similarity">
    <text evidence="10">Belongs to the PlsY family.</text>
</comment>
<feature type="transmembrane region" description="Helical" evidence="10">
    <location>
        <begin position="12"/>
        <end position="33"/>
    </location>
</feature>
<evidence type="ECO:0000256" key="1">
    <source>
        <dbReference type="ARBA" id="ARBA00022475"/>
    </source>
</evidence>
<evidence type="ECO:0000256" key="6">
    <source>
        <dbReference type="ARBA" id="ARBA00023098"/>
    </source>
</evidence>
<comment type="subunit">
    <text evidence="10">Probably interacts with PlsX.</text>
</comment>
<keyword evidence="12" id="KW-1185">Reference proteome</keyword>
<comment type="catalytic activity">
    <reaction evidence="10">
        <text>an acyl phosphate + sn-glycerol 3-phosphate = a 1-acyl-sn-glycero-3-phosphate + phosphate</text>
        <dbReference type="Rhea" id="RHEA:34075"/>
        <dbReference type="ChEBI" id="CHEBI:43474"/>
        <dbReference type="ChEBI" id="CHEBI:57597"/>
        <dbReference type="ChEBI" id="CHEBI:57970"/>
        <dbReference type="ChEBI" id="CHEBI:59918"/>
        <dbReference type="EC" id="2.3.1.275"/>
    </reaction>
</comment>
<dbReference type="GO" id="GO:0043772">
    <property type="term" value="F:acyl-phosphate glycerol-3-phosphate acyltransferase activity"/>
    <property type="evidence" value="ECO:0007669"/>
    <property type="project" value="UniProtKB-UniRule"/>
</dbReference>
<comment type="subcellular location">
    <subcellularLocation>
        <location evidence="10">Cell membrane</location>
        <topology evidence="10">Multi-pass membrane protein</topology>
    </subcellularLocation>
</comment>
<dbReference type="Pfam" id="PF02660">
    <property type="entry name" value="G3P_acyltransf"/>
    <property type="match status" value="1"/>
</dbReference>
<dbReference type="PANTHER" id="PTHR30309:SF0">
    <property type="entry name" value="GLYCEROL-3-PHOSPHATE ACYLTRANSFERASE-RELATED"/>
    <property type="match status" value="1"/>
</dbReference>
<dbReference type="GO" id="GO:0008654">
    <property type="term" value="P:phospholipid biosynthetic process"/>
    <property type="evidence" value="ECO:0007669"/>
    <property type="project" value="UniProtKB-UniRule"/>
</dbReference>
<keyword evidence="9 10" id="KW-1208">Phospholipid metabolism</keyword>